<accession>A0A645GWT0</accession>
<evidence type="ECO:0000313" key="1">
    <source>
        <dbReference type="EMBL" id="MPN31351.1"/>
    </source>
</evidence>
<dbReference type="EMBL" id="VSSQ01082846">
    <property type="protein sequence ID" value="MPN31351.1"/>
    <property type="molecule type" value="Genomic_DNA"/>
</dbReference>
<comment type="caution">
    <text evidence="1">The sequence shown here is derived from an EMBL/GenBank/DDBJ whole genome shotgun (WGS) entry which is preliminary data.</text>
</comment>
<evidence type="ECO:0008006" key="2">
    <source>
        <dbReference type="Google" id="ProtNLM"/>
    </source>
</evidence>
<protein>
    <recommendedName>
        <fullName evidence="2">Adenosylcobinamide-GDP ribazoletransferase</fullName>
    </recommendedName>
</protein>
<proteinExistence type="predicted"/>
<gene>
    <name evidence="1" type="ORF">SDC9_178825</name>
</gene>
<sequence length="69" mass="6967">MVLSVQLVVALAAPVLFWGLEAVPVLSGAAGCVLAIFYADSKLGGMSGDVAGYGITIGEACAVFALQFF</sequence>
<reference evidence="1" key="1">
    <citation type="submission" date="2019-08" db="EMBL/GenBank/DDBJ databases">
        <authorList>
            <person name="Kucharzyk K."/>
            <person name="Murdoch R.W."/>
            <person name="Higgins S."/>
            <person name="Loffler F."/>
        </authorList>
    </citation>
    <scope>NUCLEOTIDE SEQUENCE</scope>
</reference>
<name>A0A645GWT0_9ZZZZ</name>
<organism evidence="1">
    <name type="scientific">bioreactor metagenome</name>
    <dbReference type="NCBI Taxonomy" id="1076179"/>
    <lineage>
        <taxon>unclassified sequences</taxon>
        <taxon>metagenomes</taxon>
        <taxon>ecological metagenomes</taxon>
    </lineage>
</organism>
<dbReference type="AlphaFoldDB" id="A0A645GWT0"/>